<feature type="domain" description="H15" evidence="3">
    <location>
        <begin position="169"/>
        <end position="238"/>
    </location>
</feature>
<dbReference type="InterPro" id="IPR036388">
    <property type="entry name" value="WH-like_DNA-bd_sf"/>
</dbReference>
<dbReference type="Pfam" id="PF00538">
    <property type="entry name" value="Linker_histone"/>
    <property type="match status" value="1"/>
</dbReference>
<dbReference type="InterPro" id="IPR036390">
    <property type="entry name" value="WH_DNA-bd_sf"/>
</dbReference>
<feature type="region of interest" description="Disordered" evidence="2">
    <location>
        <begin position="209"/>
        <end position="289"/>
    </location>
</feature>
<name>A0A9P5NZ98_GYMJU</name>
<evidence type="ECO:0000313" key="4">
    <source>
        <dbReference type="EMBL" id="KAF8911185.1"/>
    </source>
</evidence>
<feature type="region of interest" description="Disordered" evidence="2">
    <location>
        <begin position="1"/>
        <end position="102"/>
    </location>
</feature>
<keyword evidence="5" id="KW-1185">Reference proteome</keyword>
<feature type="compositionally biased region" description="Low complexity" evidence="2">
    <location>
        <begin position="280"/>
        <end position="289"/>
    </location>
</feature>
<organism evidence="4 5">
    <name type="scientific">Gymnopilus junonius</name>
    <name type="common">Spectacular rustgill mushroom</name>
    <name type="synonym">Gymnopilus spectabilis subsp. junonius</name>
    <dbReference type="NCBI Taxonomy" id="109634"/>
    <lineage>
        <taxon>Eukaryota</taxon>
        <taxon>Fungi</taxon>
        <taxon>Dikarya</taxon>
        <taxon>Basidiomycota</taxon>
        <taxon>Agaricomycotina</taxon>
        <taxon>Agaricomycetes</taxon>
        <taxon>Agaricomycetidae</taxon>
        <taxon>Agaricales</taxon>
        <taxon>Agaricineae</taxon>
        <taxon>Hymenogastraceae</taxon>
        <taxon>Gymnopilus</taxon>
    </lineage>
</organism>
<feature type="region of interest" description="Disordered" evidence="2">
    <location>
        <begin position="397"/>
        <end position="417"/>
    </location>
</feature>
<dbReference type="Gene3D" id="1.10.10.10">
    <property type="entry name" value="Winged helix-like DNA-binding domain superfamily/Winged helix DNA-binding domain"/>
    <property type="match status" value="1"/>
</dbReference>
<dbReference type="GO" id="GO:0006334">
    <property type="term" value="P:nucleosome assembly"/>
    <property type="evidence" value="ECO:0007669"/>
    <property type="project" value="InterPro"/>
</dbReference>
<sequence length="508" mass="53440">MDSLKSPTATESTPAAQEAASNEEPRPPDKEGSPAAPETATELSAPAGNASATTTTQSAEQSTENTSSTTAAPEPSQPAVTSQTSPTTHPIPTTQPVPTPYGYAQAAYPISPYYAQAAGAYSYPYSAYASAYHAQATATYPTQPAPVYPMSVARPPAQAQQEVGTPNDDLPSYEEMIVEALTGCSDPEGLAPKDLFTLMSQRYPLQSNFRPSASQALQKAYKRGRFEKSASGKYRLNPSWEGGNTTRRTTRRPQTHNTQSTPSNSTPAPPFTHAPLVHNSSTSTQSAAQPTYATQPYGYPYYPGYPTQPQASTSATPATTITAAAAHLTADKTTPATANADADSDAYEAAQNILNAINFGSMYSLSPEERQGEQGDKTTEEQQAEVTNGVEAIATNAGSAMAPPTQIASDGSVEDPRAELQAQLALLAAQLAELAQAEDSAPLQQVAPVPAKPLPNPVIPQVPQQHVLPVSVPDVPILAPTPVIVAGDKMPDRLPEDDSDDDDMEEVI</sequence>
<dbReference type="AlphaFoldDB" id="A0A9P5NZ98"/>
<dbReference type="Proteomes" id="UP000724874">
    <property type="component" value="Unassembled WGS sequence"/>
</dbReference>
<dbReference type="GO" id="GO:0000786">
    <property type="term" value="C:nucleosome"/>
    <property type="evidence" value="ECO:0007669"/>
    <property type="project" value="InterPro"/>
</dbReference>
<evidence type="ECO:0000256" key="2">
    <source>
        <dbReference type="SAM" id="MobiDB-lite"/>
    </source>
</evidence>
<feature type="compositionally biased region" description="Polar residues" evidence="2">
    <location>
        <begin position="1"/>
        <end position="15"/>
    </location>
</feature>
<feature type="compositionally biased region" description="Basic and acidic residues" evidence="2">
    <location>
        <begin position="23"/>
        <end position="32"/>
    </location>
</feature>
<feature type="compositionally biased region" description="Acidic residues" evidence="2">
    <location>
        <begin position="497"/>
        <end position="508"/>
    </location>
</feature>
<dbReference type="PROSITE" id="PS51504">
    <property type="entry name" value="H15"/>
    <property type="match status" value="1"/>
</dbReference>
<dbReference type="GO" id="GO:0003677">
    <property type="term" value="F:DNA binding"/>
    <property type="evidence" value="ECO:0007669"/>
    <property type="project" value="InterPro"/>
</dbReference>
<proteinExistence type="predicted"/>
<dbReference type="OrthoDB" id="5863171at2759"/>
<evidence type="ECO:0000256" key="1">
    <source>
        <dbReference type="ARBA" id="ARBA00020833"/>
    </source>
</evidence>
<feature type="region of interest" description="Disordered" evidence="2">
    <location>
        <begin position="487"/>
        <end position="508"/>
    </location>
</feature>
<comment type="caution">
    <text evidence="4">The sequence shown here is derived from an EMBL/GenBank/DDBJ whole genome shotgun (WGS) entry which is preliminary data.</text>
</comment>
<protein>
    <recommendedName>
        <fullName evidence="1">Histone H1</fullName>
    </recommendedName>
</protein>
<feature type="compositionally biased region" description="Low complexity" evidence="2">
    <location>
        <begin position="49"/>
        <end position="72"/>
    </location>
</feature>
<feature type="compositionally biased region" description="Polar residues" evidence="2">
    <location>
        <begin position="78"/>
        <end position="92"/>
    </location>
</feature>
<reference evidence="4" key="1">
    <citation type="submission" date="2020-11" db="EMBL/GenBank/DDBJ databases">
        <authorList>
            <consortium name="DOE Joint Genome Institute"/>
            <person name="Ahrendt S."/>
            <person name="Riley R."/>
            <person name="Andreopoulos W."/>
            <person name="LaButti K."/>
            <person name="Pangilinan J."/>
            <person name="Ruiz-duenas F.J."/>
            <person name="Barrasa J.M."/>
            <person name="Sanchez-Garcia M."/>
            <person name="Camarero S."/>
            <person name="Miyauchi S."/>
            <person name="Serrano A."/>
            <person name="Linde D."/>
            <person name="Babiker R."/>
            <person name="Drula E."/>
            <person name="Ayuso-Fernandez I."/>
            <person name="Pacheco R."/>
            <person name="Padilla G."/>
            <person name="Ferreira P."/>
            <person name="Barriuso J."/>
            <person name="Kellner H."/>
            <person name="Castanera R."/>
            <person name="Alfaro M."/>
            <person name="Ramirez L."/>
            <person name="Pisabarro A.G."/>
            <person name="Kuo A."/>
            <person name="Tritt A."/>
            <person name="Lipzen A."/>
            <person name="He G."/>
            <person name="Yan M."/>
            <person name="Ng V."/>
            <person name="Cullen D."/>
            <person name="Martin F."/>
            <person name="Rosso M.-N."/>
            <person name="Henrissat B."/>
            <person name="Hibbett D."/>
            <person name="Martinez A.T."/>
            <person name="Grigoriev I.V."/>
        </authorList>
    </citation>
    <scope>NUCLEOTIDE SEQUENCE</scope>
    <source>
        <strain evidence="4">AH 44721</strain>
    </source>
</reference>
<evidence type="ECO:0000313" key="5">
    <source>
        <dbReference type="Proteomes" id="UP000724874"/>
    </source>
</evidence>
<feature type="compositionally biased region" description="Polar residues" evidence="2">
    <location>
        <begin position="255"/>
        <end position="266"/>
    </location>
</feature>
<accession>A0A9P5NZ98</accession>
<dbReference type="SUPFAM" id="SSF46785">
    <property type="entry name" value="Winged helix' DNA-binding domain"/>
    <property type="match status" value="1"/>
</dbReference>
<dbReference type="InterPro" id="IPR005818">
    <property type="entry name" value="Histone_H1/H5_H15"/>
</dbReference>
<dbReference type="EMBL" id="JADNYJ010000005">
    <property type="protein sequence ID" value="KAF8911185.1"/>
    <property type="molecule type" value="Genomic_DNA"/>
</dbReference>
<gene>
    <name evidence="4" type="ORF">CPB84DRAFT_1763539</name>
</gene>
<evidence type="ECO:0000259" key="3">
    <source>
        <dbReference type="PROSITE" id="PS51504"/>
    </source>
</evidence>